<feature type="domain" description="Knr4/Smi1-like" evidence="1">
    <location>
        <begin position="9"/>
        <end position="140"/>
    </location>
</feature>
<dbReference type="SMART" id="SM00860">
    <property type="entry name" value="SMI1_KNR4"/>
    <property type="match status" value="1"/>
</dbReference>
<reference evidence="2 3" key="1">
    <citation type="submission" date="2015-11" db="EMBL/GenBank/DDBJ databases">
        <authorList>
            <person name="Zhang Y."/>
            <person name="Guo Z."/>
        </authorList>
    </citation>
    <scope>NUCLEOTIDE SEQUENCE [LARGE SCALE GENOMIC DNA]</scope>
    <source>
        <strain evidence="2 3">YFY001</strain>
    </source>
</reference>
<sequence>MDFRTRYAAPDDAALAALEAQIGSPLPGDYREWLRANGGGVTEDDLKYGTDDLDVDEATHPVVTIFFGLGVEHAELDLLRSREVYAGRVPDDLTPIGTNDAGDLVCLAVAGEAPGSVWSWAHEEEAATRVTAGFTPFVEGLRPIPW</sequence>
<evidence type="ECO:0000313" key="2">
    <source>
        <dbReference type="EMBL" id="APH01719.1"/>
    </source>
</evidence>
<proteinExistence type="predicted"/>
<dbReference type="SUPFAM" id="SSF160631">
    <property type="entry name" value="SMI1/KNR4-like"/>
    <property type="match status" value="1"/>
</dbReference>
<dbReference type="RefSeq" id="WP_072624880.1">
    <property type="nucleotide sequence ID" value="NZ_CP013290.1"/>
</dbReference>
<dbReference type="Pfam" id="PF09346">
    <property type="entry name" value="SMI1_KNR4"/>
    <property type="match status" value="1"/>
</dbReference>
<evidence type="ECO:0000313" key="3">
    <source>
        <dbReference type="Proteomes" id="UP000182938"/>
    </source>
</evidence>
<dbReference type="Gene3D" id="3.40.1580.10">
    <property type="entry name" value="SMI1/KNR4-like"/>
    <property type="match status" value="1"/>
</dbReference>
<name>A0A1L3MHA5_9MICO</name>
<dbReference type="InterPro" id="IPR037883">
    <property type="entry name" value="Knr4/Smi1-like_sf"/>
</dbReference>
<evidence type="ECO:0000259" key="1">
    <source>
        <dbReference type="SMART" id="SM00860"/>
    </source>
</evidence>
<protein>
    <recommendedName>
        <fullName evidence="1">Knr4/Smi1-like domain-containing protein</fullName>
    </recommendedName>
</protein>
<dbReference type="AlphaFoldDB" id="A0A1L3MHA5"/>
<keyword evidence="3" id="KW-1185">Reference proteome</keyword>
<organism evidence="2 3">
    <name type="scientific">Janibacter indicus</name>
    <dbReference type="NCBI Taxonomy" id="857417"/>
    <lineage>
        <taxon>Bacteria</taxon>
        <taxon>Bacillati</taxon>
        <taxon>Actinomycetota</taxon>
        <taxon>Actinomycetes</taxon>
        <taxon>Micrococcales</taxon>
        <taxon>Intrasporangiaceae</taxon>
        <taxon>Janibacter</taxon>
    </lineage>
</organism>
<accession>A0A1L3MHA5</accession>
<dbReference type="KEGG" id="jte:ASJ30_09440"/>
<dbReference type="EMBL" id="CP013290">
    <property type="protein sequence ID" value="APH01719.1"/>
    <property type="molecule type" value="Genomic_DNA"/>
</dbReference>
<dbReference type="InterPro" id="IPR018958">
    <property type="entry name" value="Knr4/Smi1-like_dom"/>
</dbReference>
<dbReference type="Proteomes" id="UP000182938">
    <property type="component" value="Chromosome"/>
</dbReference>
<gene>
    <name evidence="2" type="ORF">ASJ30_09440</name>
</gene>